<name>W4EWF0_9BACL</name>
<dbReference type="GO" id="GO:0008745">
    <property type="term" value="F:N-acetylmuramoyl-L-alanine amidase activity"/>
    <property type="evidence" value="ECO:0007669"/>
    <property type="project" value="InterPro"/>
</dbReference>
<evidence type="ECO:0000259" key="1">
    <source>
        <dbReference type="SMART" id="SM00646"/>
    </source>
</evidence>
<comment type="caution">
    <text evidence="2">The sequence shown here is derived from an EMBL/GenBank/DDBJ whole genome shotgun (WGS) entry which is preliminary data.</text>
</comment>
<evidence type="ECO:0000313" key="3">
    <source>
        <dbReference type="Proteomes" id="UP000019062"/>
    </source>
</evidence>
<dbReference type="AlphaFoldDB" id="W4EWF0"/>
<dbReference type="eggNOG" id="COG0860">
    <property type="taxonomic scope" value="Bacteria"/>
</dbReference>
<dbReference type="Gene3D" id="3.40.630.40">
    <property type="entry name" value="Zn-dependent exopeptidases"/>
    <property type="match status" value="1"/>
</dbReference>
<keyword evidence="3" id="KW-1185">Reference proteome</keyword>
<dbReference type="InterPro" id="IPR050695">
    <property type="entry name" value="N-acetylmuramoyl_amidase_3"/>
</dbReference>
<feature type="domain" description="MurNAc-LAA" evidence="1">
    <location>
        <begin position="66"/>
        <end position="174"/>
    </location>
</feature>
<dbReference type="PANTHER" id="PTHR30404:SF8">
    <property type="entry name" value="AUTOLYSIN PH-RELATED"/>
    <property type="match status" value="1"/>
</dbReference>
<protein>
    <submittedName>
        <fullName evidence="2">Putative Ply protein</fullName>
    </submittedName>
</protein>
<accession>W4EWF0</accession>
<dbReference type="InterPro" id="IPR002508">
    <property type="entry name" value="MurNAc-LAA_cat"/>
</dbReference>
<dbReference type="Pfam" id="PF19087">
    <property type="entry name" value="DUF5776"/>
    <property type="match status" value="1"/>
</dbReference>
<dbReference type="SUPFAM" id="SSF53187">
    <property type="entry name" value="Zn-dependent exopeptidases"/>
    <property type="match status" value="1"/>
</dbReference>
<gene>
    <name evidence="2" type="ORF">C176_12373</name>
</gene>
<dbReference type="RefSeq" id="WP_051448717.1">
    <property type="nucleotide sequence ID" value="NZ_ASQA01000028.1"/>
</dbReference>
<reference evidence="2 3" key="1">
    <citation type="journal article" date="2014" name="BMC Genomics">
        <title>Genomic comparison of sporeforming bacilli isolated from milk.</title>
        <authorList>
            <person name="Moreno Switt A.I."/>
            <person name="Andrus A.D."/>
            <person name="Ranieri M.L."/>
            <person name="Orsi R.H."/>
            <person name="Ivy R."/>
            <person name="den Bakker H.C."/>
            <person name="Martin N.H."/>
            <person name="Wiedmann M."/>
            <person name="Boor K.J."/>
        </authorList>
    </citation>
    <scope>NUCLEOTIDE SEQUENCE [LARGE SCALE GENOMIC DNA]</scope>
    <source>
        <strain evidence="2 3">FSL R5-213</strain>
    </source>
</reference>
<dbReference type="PANTHER" id="PTHR30404">
    <property type="entry name" value="N-ACETYLMURAMOYL-L-ALANINE AMIDASE"/>
    <property type="match status" value="1"/>
</dbReference>
<dbReference type="GO" id="GO:0009253">
    <property type="term" value="P:peptidoglycan catabolic process"/>
    <property type="evidence" value="ECO:0007669"/>
    <property type="project" value="InterPro"/>
</dbReference>
<organism evidence="2 3">
    <name type="scientific">Viridibacillus arenosi FSL R5-213</name>
    <dbReference type="NCBI Taxonomy" id="1227360"/>
    <lineage>
        <taxon>Bacteria</taxon>
        <taxon>Bacillati</taxon>
        <taxon>Bacillota</taxon>
        <taxon>Bacilli</taxon>
        <taxon>Bacillales</taxon>
        <taxon>Caryophanaceae</taxon>
        <taxon>Viridibacillus</taxon>
    </lineage>
</organism>
<evidence type="ECO:0000313" key="2">
    <source>
        <dbReference type="EMBL" id="ETT84161.1"/>
    </source>
</evidence>
<sequence length="271" mass="30100">MAKKYVISSGHSLKVRGAADILDEVNEARKVVNRVHAILTTTYNGEGSLFNDNTSTTQQQNLNTIVNQHNCKERDLDISVHFNAASKTNDPRGVECLYYDAKALSTKVSAAISEASGLKDRGAKERKELYFLNATNKPAILIEVCFVDSKADAKIYNDNDKFEEICQAIASVIANELGYKKKEITTISKPSKPASITLTAKTYYKSGTGLYRIKKPCYLYKTVKFDKDQRDKPISVGVAVTAKDIVKYGNAYRLKTPNGYVTADKEFVEKV</sequence>
<dbReference type="Pfam" id="PF01520">
    <property type="entry name" value="Amidase_3"/>
    <property type="match status" value="1"/>
</dbReference>
<proteinExistence type="predicted"/>
<dbReference type="Proteomes" id="UP000019062">
    <property type="component" value="Unassembled WGS sequence"/>
</dbReference>
<dbReference type="PATRIC" id="fig|1227360.4.peg.2526"/>
<dbReference type="GO" id="GO:0030288">
    <property type="term" value="C:outer membrane-bounded periplasmic space"/>
    <property type="evidence" value="ECO:0007669"/>
    <property type="project" value="TreeGrafter"/>
</dbReference>
<dbReference type="SMART" id="SM00646">
    <property type="entry name" value="Ami_3"/>
    <property type="match status" value="1"/>
</dbReference>
<dbReference type="CDD" id="cd02696">
    <property type="entry name" value="MurNAc-LAA"/>
    <property type="match status" value="1"/>
</dbReference>
<dbReference type="InterPro" id="IPR044081">
    <property type="entry name" value="DUF5776"/>
</dbReference>
<dbReference type="EMBL" id="ASQA01000028">
    <property type="protein sequence ID" value="ETT84161.1"/>
    <property type="molecule type" value="Genomic_DNA"/>
</dbReference>